<evidence type="ECO:0000313" key="3">
    <source>
        <dbReference type="Proteomes" id="UP000288351"/>
    </source>
</evidence>
<feature type="compositionally biased region" description="Pro residues" evidence="1">
    <location>
        <begin position="298"/>
        <end position="319"/>
    </location>
</feature>
<gene>
    <name evidence="2" type="ORF">SALB_02865</name>
</gene>
<dbReference type="Proteomes" id="UP000288351">
    <property type="component" value="Unassembled WGS sequence"/>
</dbReference>
<sequence>MNYHPTVSTFLVTGPHTVSMGNRGPAVLPHQALVFSSENGEPVHLPGRPSAFAARKFRYRYDVDISEHAVQWTEALPSGTGGFSFQATLEARWKVTDPRAVVKGNINTLASGQGIVCVGVRDMLWPHTGKFPLEECGAAEGFLRSTFGGQPHTLPAGLTVLNLIIRLYLDQDAAAHLRELKKQKWGIELVAGESQKKRAEQRSEAELLAEREQSIIEAAKSEGGLLSYLIAQDPTRLRESMEEITKRHDVTVRQKSELLKDLVNAKLIQPAEAQEFYHSIHQPESLLTTGSGVGTGSPPQPSALPGAIIPPRPDAPPRPRPGRGALDSATQKGAAPSNPRSPDAPAASNANGTTRLDKRRGPQGPSDA</sequence>
<name>A0A401QXS9_STRNR</name>
<dbReference type="AlphaFoldDB" id="A0A401QXS9"/>
<feature type="region of interest" description="Disordered" evidence="1">
    <location>
        <begin position="287"/>
        <end position="368"/>
    </location>
</feature>
<dbReference type="RefSeq" id="WP_016571458.1">
    <property type="nucleotide sequence ID" value="NZ_BHXC01000006.1"/>
</dbReference>
<proteinExistence type="predicted"/>
<evidence type="ECO:0000313" key="2">
    <source>
        <dbReference type="EMBL" id="GCB90163.1"/>
    </source>
</evidence>
<dbReference type="EMBL" id="BHXC01000006">
    <property type="protein sequence ID" value="GCB90163.1"/>
    <property type="molecule type" value="Genomic_DNA"/>
</dbReference>
<organism evidence="2 3">
    <name type="scientific">Streptomyces noursei</name>
    <name type="common">Streptomyces albulus</name>
    <dbReference type="NCBI Taxonomy" id="1971"/>
    <lineage>
        <taxon>Bacteria</taxon>
        <taxon>Bacillati</taxon>
        <taxon>Actinomycetota</taxon>
        <taxon>Actinomycetes</taxon>
        <taxon>Kitasatosporales</taxon>
        <taxon>Streptomycetaceae</taxon>
        <taxon>Streptomyces</taxon>
    </lineage>
</organism>
<evidence type="ECO:0000256" key="1">
    <source>
        <dbReference type="SAM" id="MobiDB-lite"/>
    </source>
</evidence>
<accession>A0A401QXS9</accession>
<comment type="caution">
    <text evidence="2">The sequence shown here is derived from an EMBL/GenBank/DDBJ whole genome shotgun (WGS) entry which is preliminary data.</text>
</comment>
<protein>
    <submittedName>
        <fullName evidence="2">Uncharacterized protein</fullName>
    </submittedName>
</protein>
<reference evidence="2 3" key="1">
    <citation type="journal article" date="2019" name="Microbiol. Resour. Announc.">
        <title>Draft Genome Sequence of the Most Traditional epsilon-Poly-l-Lysine Producer, Streptomyces albulus NBRC14147.</title>
        <authorList>
            <person name="Yamanaka K."/>
            <person name="Hamano Y."/>
        </authorList>
    </citation>
    <scope>NUCLEOTIDE SEQUENCE [LARGE SCALE GENOMIC DNA]</scope>
    <source>
        <strain evidence="2 3">NBRC 14147</strain>
    </source>
</reference>